<dbReference type="InterPro" id="IPR001845">
    <property type="entry name" value="HTH_ArsR_DNA-bd_dom"/>
</dbReference>
<feature type="domain" description="HTH arsR-type" evidence="4">
    <location>
        <begin position="5"/>
        <end position="99"/>
    </location>
</feature>
<evidence type="ECO:0000256" key="3">
    <source>
        <dbReference type="ARBA" id="ARBA00023163"/>
    </source>
</evidence>
<dbReference type="NCBIfam" id="NF033788">
    <property type="entry name" value="HTH_metalloreg"/>
    <property type="match status" value="1"/>
</dbReference>
<reference evidence="5" key="1">
    <citation type="submission" date="2023-10" db="EMBL/GenBank/DDBJ databases">
        <title>Screening of Alkalihalophilus pseudofirmusBZ-TG-HK211 and Its Alleviation of Salt Stress on Rapeseed Growth.</title>
        <authorList>
            <person name="Zhao B."/>
            <person name="Guo T."/>
        </authorList>
    </citation>
    <scope>NUCLEOTIDE SEQUENCE</scope>
    <source>
        <strain evidence="5">BZ-TG-HK211</strain>
    </source>
</reference>
<evidence type="ECO:0000256" key="2">
    <source>
        <dbReference type="ARBA" id="ARBA00023125"/>
    </source>
</evidence>
<dbReference type="Gene3D" id="1.10.10.10">
    <property type="entry name" value="Winged helix-like DNA-binding domain superfamily/Winged helix DNA-binding domain"/>
    <property type="match status" value="1"/>
</dbReference>
<dbReference type="AlphaFoldDB" id="A0AAJ2U217"/>
<dbReference type="PANTHER" id="PTHR33154">
    <property type="entry name" value="TRANSCRIPTIONAL REGULATOR, ARSR FAMILY"/>
    <property type="match status" value="1"/>
</dbReference>
<keyword evidence="1" id="KW-0805">Transcription regulation</keyword>
<dbReference type="SMART" id="SM00418">
    <property type="entry name" value="HTH_ARSR"/>
    <property type="match status" value="1"/>
</dbReference>
<dbReference type="PANTHER" id="PTHR33154:SF18">
    <property type="entry name" value="ARSENICAL RESISTANCE OPERON REPRESSOR"/>
    <property type="match status" value="1"/>
</dbReference>
<dbReference type="PROSITE" id="PS50987">
    <property type="entry name" value="HTH_ARSR_2"/>
    <property type="match status" value="1"/>
</dbReference>
<dbReference type="SUPFAM" id="SSF46785">
    <property type="entry name" value="Winged helix' DNA-binding domain"/>
    <property type="match status" value="1"/>
</dbReference>
<evidence type="ECO:0000313" key="6">
    <source>
        <dbReference type="Proteomes" id="UP001285636"/>
    </source>
</evidence>
<dbReference type="Pfam" id="PF01022">
    <property type="entry name" value="HTH_5"/>
    <property type="match status" value="1"/>
</dbReference>
<evidence type="ECO:0000259" key="4">
    <source>
        <dbReference type="PROSITE" id="PS50987"/>
    </source>
</evidence>
<keyword evidence="3" id="KW-0804">Transcription</keyword>
<organism evidence="5 6">
    <name type="scientific">Alkalihalophilus pseudofirmus</name>
    <name type="common">Bacillus pseudofirmus</name>
    <dbReference type="NCBI Taxonomy" id="79885"/>
    <lineage>
        <taxon>Bacteria</taxon>
        <taxon>Bacillati</taxon>
        <taxon>Bacillota</taxon>
        <taxon>Bacilli</taxon>
        <taxon>Bacillales</taxon>
        <taxon>Bacillaceae</taxon>
        <taxon>Alkalihalophilus</taxon>
    </lineage>
</organism>
<dbReference type="EMBL" id="JAWJAY010000002">
    <property type="protein sequence ID" value="MDV2885777.1"/>
    <property type="molecule type" value="Genomic_DNA"/>
</dbReference>
<dbReference type="RefSeq" id="WP_012959882.1">
    <property type="nucleotide sequence ID" value="NZ_CP144224.1"/>
</dbReference>
<dbReference type="Proteomes" id="UP001285636">
    <property type="component" value="Unassembled WGS sequence"/>
</dbReference>
<sequence length="116" mass="13506">MEETKSQVEIEEAAKVLKLLGDKTRLSMMALMEEDECCVCEFVELFNMSQPSVSQHLRKLRDVGLVVEERRGQWIFFRVNPDHLAYPMVKSLLQHLPSQQVKLIELEQRGLRVCCD</sequence>
<evidence type="ECO:0000256" key="1">
    <source>
        <dbReference type="ARBA" id="ARBA00023015"/>
    </source>
</evidence>
<dbReference type="GO" id="GO:0003700">
    <property type="term" value="F:DNA-binding transcription factor activity"/>
    <property type="evidence" value="ECO:0007669"/>
    <property type="project" value="InterPro"/>
</dbReference>
<dbReference type="PRINTS" id="PR00778">
    <property type="entry name" value="HTHARSR"/>
</dbReference>
<evidence type="ECO:0000313" key="5">
    <source>
        <dbReference type="EMBL" id="MDV2885777.1"/>
    </source>
</evidence>
<accession>A0AAJ2U217</accession>
<comment type="caution">
    <text evidence="5">The sequence shown here is derived from an EMBL/GenBank/DDBJ whole genome shotgun (WGS) entry which is preliminary data.</text>
</comment>
<dbReference type="InterPro" id="IPR036390">
    <property type="entry name" value="WH_DNA-bd_sf"/>
</dbReference>
<dbReference type="InterPro" id="IPR011991">
    <property type="entry name" value="ArsR-like_HTH"/>
</dbReference>
<gene>
    <name evidence="5" type="ORF">RYX45_11355</name>
</gene>
<dbReference type="InterPro" id="IPR036388">
    <property type="entry name" value="WH-like_DNA-bd_sf"/>
</dbReference>
<dbReference type="GO" id="GO:0003677">
    <property type="term" value="F:DNA binding"/>
    <property type="evidence" value="ECO:0007669"/>
    <property type="project" value="UniProtKB-KW"/>
</dbReference>
<name>A0AAJ2U217_ALKPS</name>
<protein>
    <submittedName>
        <fullName evidence="5">Metalloregulator ArsR/SmtB family transcription factor</fullName>
    </submittedName>
</protein>
<dbReference type="CDD" id="cd00090">
    <property type="entry name" value="HTH_ARSR"/>
    <property type="match status" value="1"/>
</dbReference>
<proteinExistence type="predicted"/>
<keyword evidence="2" id="KW-0238">DNA-binding</keyword>
<dbReference type="InterPro" id="IPR051081">
    <property type="entry name" value="HTH_MetalResp_TranReg"/>
</dbReference>